<dbReference type="InterPro" id="IPR050441">
    <property type="entry name" value="RBM"/>
</dbReference>
<feature type="compositionally biased region" description="Low complexity" evidence="2">
    <location>
        <begin position="361"/>
        <end position="370"/>
    </location>
</feature>
<keyword evidence="5" id="KW-1185">Reference proteome</keyword>
<dbReference type="Gene3D" id="3.30.70.330">
    <property type="match status" value="1"/>
</dbReference>
<name>A0A0G4FK40_VITBC</name>
<sequence length="407" mass="44473">MAAGFEPWFGMGLSSAAGVHTIQTHGASRKMLARQPATEAPAQDTTGSGLYVFNVPECWSADDLRVLFAPFGSLQRCWVARDDNGKMEGFGFLRYASRQEACKAMNYTQGNLVKGRHLEVYFGEEAFYHKQPSSSQPSQPQQQPIMRPPSSLAELIKSGRVAGMSRADLWVESVMFVEKAWIDENRPIPLATSPDTDEFYQQSMLIFERLVDIQQQQQQQQTGADSQSNVSTTDMPTIDSSGSYSHFGASQYAPSWPSMAQMIASSKTEESNTAGDDKGEADKEGEGVRESQDSQEELAEGCVDVGTRKYGLDIMLAIRRKNLSSASLTEPVPELAGLRLVHPYRPTATKTPTKSNKRRTQNSTSSTSTGSGSGSGAGNMRNRRGMRLQGADALVEAIARAMRVAAR</sequence>
<dbReference type="SUPFAM" id="SSF54928">
    <property type="entry name" value="RNA-binding domain, RBD"/>
    <property type="match status" value="1"/>
</dbReference>
<evidence type="ECO:0000259" key="3">
    <source>
        <dbReference type="PROSITE" id="PS50102"/>
    </source>
</evidence>
<dbReference type="PANTHER" id="PTHR48034">
    <property type="entry name" value="TRANSFORMER-2 SEX-DETERMINING PROTEIN-RELATED"/>
    <property type="match status" value="1"/>
</dbReference>
<reference evidence="4 5" key="1">
    <citation type="submission" date="2014-11" db="EMBL/GenBank/DDBJ databases">
        <authorList>
            <person name="Zhu J."/>
            <person name="Qi W."/>
            <person name="Song R."/>
        </authorList>
    </citation>
    <scope>NUCLEOTIDE SEQUENCE [LARGE SCALE GENOMIC DNA]</scope>
</reference>
<dbReference type="InParanoid" id="A0A0G4FK40"/>
<feature type="compositionally biased region" description="Polar residues" evidence="2">
    <location>
        <begin position="222"/>
        <end position="243"/>
    </location>
</feature>
<gene>
    <name evidence="4" type="ORF">Vbra_15569</name>
</gene>
<feature type="domain" description="RRM" evidence="3">
    <location>
        <begin position="48"/>
        <end position="125"/>
    </location>
</feature>
<evidence type="ECO:0000313" key="4">
    <source>
        <dbReference type="EMBL" id="CEM13752.1"/>
    </source>
</evidence>
<dbReference type="SMART" id="SM00360">
    <property type="entry name" value="RRM"/>
    <property type="match status" value="1"/>
</dbReference>
<dbReference type="Pfam" id="PF00076">
    <property type="entry name" value="RRM_1"/>
    <property type="match status" value="1"/>
</dbReference>
<dbReference type="InterPro" id="IPR000504">
    <property type="entry name" value="RRM_dom"/>
</dbReference>
<dbReference type="CDD" id="cd00590">
    <property type="entry name" value="RRM_SF"/>
    <property type="match status" value="1"/>
</dbReference>
<dbReference type="InterPro" id="IPR035979">
    <property type="entry name" value="RBD_domain_sf"/>
</dbReference>
<dbReference type="VEuPathDB" id="CryptoDB:Vbra_15569"/>
<dbReference type="STRING" id="1169540.A0A0G4FK40"/>
<dbReference type="EMBL" id="CDMY01000447">
    <property type="protein sequence ID" value="CEM13752.1"/>
    <property type="molecule type" value="Genomic_DNA"/>
</dbReference>
<evidence type="ECO:0000256" key="2">
    <source>
        <dbReference type="SAM" id="MobiDB-lite"/>
    </source>
</evidence>
<evidence type="ECO:0000256" key="1">
    <source>
        <dbReference type="PROSITE-ProRule" id="PRU00176"/>
    </source>
</evidence>
<accession>A0A0G4FK40</accession>
<feature type="region of interest" description="Disordered" evidence="2">
    <location>
        <begin position="216"/>
        <end position="243"/>
    </location>
</feature>
<feature type="region of interest" description="Disordered" evidence="2">
    <location>
        <begin position="263"/>
        <end position="300"/>
    </location>
</feature>
<proteinExistence type="predicted"/>
<dbReference type="OrthoDB" id="410044at2759"/>
<keyword evidence="1" id="KW-0694">RNA-binding</keyword>
<organism evidence="4 5">
    <name type="scientific">Vitrella brassicaformis (strain CCMP3155)</name>
    <dbReference type="NCBI Taxonomy" id="1169540"/>
    <lineage>
        <taxon>Eukaryota</taxon>
        <taxon>Sar</taxon>
        <taxon>Alveolata</taxon>
        <taxon>Colpodellida</taxon>
        <taxon>Vitrellaceae</taxon>
        <taxon>Vitrella</taxon>
    </lineage>
</organism>
<feature type="compositionally biased region" description="Basic and acidic residues" evidence="2">
    <location>
        <begin position="267"/>
        <end position="292"/>
    </location>
</feature>
<dbReference type="Proteomes" id="UP000041254">
    <property type="component" value="Unassembled WGS sequence"/>
</dbReference>
<dbReference type="PROSITE" id="PS50102">
    <property type="entry name" value="RRM"/>
    <property type="match status" value="1"/>
</dbReference>
<dbReference type="InterPro" id="IPR012677">
    <property type="entry name" value="Nucleotide-bd_a/b_plait_sf"/>
</dbReference>
<protein>
    <recommendedName>
        <fullName evidence="3">RRM domain-containing protein</fullName>
    </recommendedName>
</protein>
<evidence type="ECO:0000313" key="5">
    <source>
        <dbReference type="Proteomes" id="UP000041254"/>
    </source>
</evidence>
<feature type="region of interest" description="Disordered" evidence="2">
    <location>
        <begin position="341"/>
        <end position="382"/>
    </location>
</feature>
<dbReference type="AlphaFoldDB" id="A0A0G4FK40"/>
<dbReference type="GO" id="GO:0003723">
    <property type="term" value="F:RNA binding"/>
    <property type="evidence" value="ECO:0007669"/>
    <property type="project" value="UniProtKB-UniRule"/>
</dbReference>